<evidence type="ECO:0000256" key="1">
    <source>
        <dbReference type="SAM" id="MobiDB-lite"/>
    </source>
</evidence>
<dbReference type="Proteomes" id="UP001497644">
    <property type="component" value="Chromosome 12"/>
</dbReference>
<accession>A0AAV2NBA1</accession>
<feature type="compositionally biased region" description="Basic and acidic residues" evidence="1">
    <location>
        <begin position="51"/>
        <end position="62"/>
    </location>
</feature>
<evidence type="ECO:0000313" key="3">
    <source>
        <dbReference type="Proteomes" id="UP001497644"/>
    </source>
</evidence>
<protein>
    <submittedName>
        <fullName evidence="2">Uncharacterized protein</fullName>
    </submittedName>
</protein>
<feature type="region of interest" description="Disordered" evidence="1">
    <location>
        <begin position="85"/>
        <end position="125"/>
    </location>
</feature>
<reference evidence="2" key="1">
    <citation type="submission" date="2024-04" db="EMBL/GenBank/DDBJ databases">
        <authorList>
            <consortium name="Molecular Ecology Group"/>
        </authorList>
    </citation>
    <scope>NUCLEOTIDE SEQUENCE</scope>
</reference>
<gene>
    <name evidence="2" type="ORF">LPLAT_LOCUS3047</name>
</gene>
<name>A0AAV2NBA1_9HYME</name>
<organism evidence="2 3">
    <name type="scientific">Lasius platythorax</name>
    <dbReference type="NCBI Taxonomy" id="488582"/>
    <lineage>
        <taxon>Eukaryota</taxon>
        <taxon>Metazoa</taxon>
        <taxon>Ecdysozoa</taxon>
        <taxon>Arthropoda</taxon>
        <taxon>Hexapoda</taxon>
        <taxon>Insecta</taxon>
        <taxon>Pterygota</taxon>
        <taxon>Neoptera</taxon>
        <taxon>Endopterygota</taxon>
        <taxon>Hymenoptera</taxon>
        <taxon>Apocrita</taxon>
        <taxon>Aculeata</taxon>
        <taxon>Formicoidea</taxon>
        <taxon>Formicidae</taxon>
        <taxon>Formicinae</taxon>
        <taxon>Lasius</taxon>
        <taxon>Lasius</taxon>
    </lineage>
</organism>
<feature type="region of interest" description="Disordered" evidence="1">
    <location>
        <begin position="24"/>
        <end position="70"/>
    </location>
</feature>
<sequence>MRTAYAGGRDRTLASVYYRFPKLISNSRGTSGTGAMSAVAVPTGGSYPENRLVDRKRGERGTRASSGRPEVIVRTGTIECSVTREENANARVRQTASVGASRGARNEERGKRPRVRPASSEQKFG</sequence>
<feature type="compositionally biased region" description="Polar residues" evidence="1">
    <location>
        <begin position="24"/>
        <end position="34"/>
    </location>
</feature>
<evidence type="ECO:0000313" key="2">
    <source>
        <dbReference type="EMBL" id="CAL1676952.1"/>
    </source>
</evidence>
<dbReference type="AlphaFoldDB" id="A0AAV2NBA1"/>
<keyword evidence="3" id="KW-1185">Reference proteome</keyword>
<proteinExistence type="predicted"/>
<dbReference type="EMBL" id="OZ034835">
    <property type="protein sequence ID" value="CAL1676952.1"/>
    <property type="molecule type" value="Genomic_DNA"/>
</dbReference>